<dbReference type="SUPFAM" id="SSF53850">
    <property type="entry name" value="Periplasmic binding protein-like II"/>
    <property type="match status" value="1"/>
</dbReference>
<gene>
    <name evidence="3" type="ORF">I0D00_21160</name>
</gene>
<evidence type="ECO:0000256" key="1">
    <source>
        <dbReference type="ARBA" id="ARBA00010333"/>
    </source>
</evidence>
<evidence type="ECO:0000313" key="3">
    <source>
        <dbReference type="EMBL" id="MBS7664426.1"/>
    </source>
</evidence>
<organism evidence="3 4">
    <name type="scientific">Pseudomonas lalucatii</name>
    <dbReference type="NCBI Taxonomy" id="1424203"/>
    <lineage>
        <taxon>Bacteria</taxon>
        <taxon>Pseudomonadati</taxon>
        <taxon>Pseudomonadota</taxon>
        <taxon>Gammaproteobacteria</taxon>
        <taxon>Pseudomonadales</taxon>
        <taxon>Pseudomonadaceae</taxon>
        <taxon>Pseudomonas</taxon>
    </lineage>
</organism>
<dbReference type="PANTHER" id="PTHR35936">
    <property type="entry name" value="MEMBRANE-BOUND LYTIC MUREIN TRANSGLYCOSYLASE F"/>
    <property type="match status" value="1"/>
</dbReference>
<name>A0ABS5Q8E1_9PSED</name>
<comment type="similarity">
    <text evidence="1">Belongs to the bacterial solute-binding protein 3 family.</text>
</comment>
<feature type="region of interest" description="Disordered" evidence="2">
    <location>
        <begin position="1"/>
        <end position="29"/>
    </location>
</feature>
<dbReference type="Proteomes" id="UP001196601">
    <property type="component" value="Unassembled WGS sequence"/>
</dbReference>
<feature type="compositionally biased region" description="Low complexity" evidence="2">
    <location>
        <begin position="1"/>
        <end position="16"/>
    </location>
</feature>
<comment type="caution">
    <text evidence="3">The sequence shown here is derived from an EMBL/GenBank/DDBJ whole genome shotgun (WGS) entry which is preliminary data.</text>
</comment>
<evidence type="ECO:0000256" key="2">
    <source>
        <dbReference type="SAM" id="MobiDB-lite"/>
    </source>
</evidence>
<accession>A0ABS5Q8E1</accession>
<keyword evidence="4" id="KW-1185">Reference proteome</keyword>
<evidence type="ECO:0000313" key="4">
    <source>
        <dbReference type="Proteomes" id="UP001196601"/>
    </source>
</evidence>
<protein>
    <submittedName>
        <fullName evidence="3">Transporter substrate-binding domain-containing protein</fullName>
    </submittedName>
</protein>
<proteinExistence type="inferred from homology"/>
<sequence length="293" mass="32144">MAGPGARGYARGPGRYTEPGQSLHGRPFTDRAKGGRRLLAASRVGWLVLFLCLAARAEGDDLRLVSGDGYAPFTSQELPGGGLLAQVVTQALRQAQVSSSLDWLPWSRGLRMTQQGKYDATFPYVRTEVLAEQFLFSEPLLVVRQHLFSLAGSVYEVDDLQSLSGSRLCYPLGWQLPVAVQAMVEQGRLVRHAPKGLNECARLLLLGRDDVFIANGPIGAAALAATGQPVSRFRRSQSAFGETSLHVIVSRGHPRAAQLLQTVDQSLRRFRGSDRHRRLLGAYLEARDRQAQR</sequence>
<dbReference type="Gene3D" id="3.40.190.10">
    <property type="entry name" value="Periplasmic binding protein-like II"/>
    <property type="match status" value="2"/>
</dbReference>
<dbReference type="EMBL" id="JADPMV010000002">
    <property type="protein sequence ID" value="MBS7664426.1"/>
    <property type="molecule type" value="Genomic_DNA"/>
</dbReference>
<reference evidence="3 4" key="1">
    <citation type="journal article" date="2021" name="Syst. Appl. Microbiol.">
        <title>Pseudomonas lalucatii sp. nov. isolated from Vallgornera, a karstic cave in Mallorca, Western Mediterranean.</title>
        <authorList>
            <person name="Busquets A."/>
            <person name="Mulet M."/>
            <person name="Gomila M."/>
            <person name="Garcia-Valdes E."/>
        </authorList>
    </citation>
    <scope>NUCLEOTIDE SEQUENCE [LARGE SCALE GENOMIC DNA]</scope>
    <source>
        <strain evidence="3 4">R1b54</strain>
    </source>
</reference>
<dbReference type="PANTHER" id="PTHR35936:SF25">
    <property type="entry name" value="ABC TRANSPORTER SUBSTRATE-BINDING PROTEIN"/>
    <property type="match status" value="1"/>
</dbReference>